<comment type="subcellular location">
    <subcellularLocation>
        <location evidence="1">Cell membrane</location>
        <topology evidence="1">Multi-pass membrane protein</topology>
    </subcellularLocation>
</comment>
<dbReference type="GO" id="GO:0005886">
    <property type="term" value="C:plasma membrane"/>
    <property type="evidence" value="ECO:0007669"/>
    <property type="project" value="UniProtKB-SubCell"/>
</dbReference>
<evidence type="ECO:0000256" key="6">
    <source>
        <dbReference type="SAM" id="Phobius"/>
    </source>
</evidence>
<evidence type="ECO:0000256" key="1">
    <source>
        <dbReference type="ARBA" id="ARBA00004651"/>
    </source>
</evidence>
<dbReference type="InterPro" id="IPR027379">
    <property type="entry name" value="CLS_N"/>
</dbReference>
<gene>
    <name evidence="8" type="ORF">F8M41_016152</name>
</gene>
<reference evidence="8 9" key="1">
    <citation type="journal article" date="2019" name="Environ. Microbiol.">
        <title>At the nexus of three kingdoms: the genome of the mycorrhizal fungus Gigaspora margarita provides insights into plant, endobacterial and fungal interactions.</title>
        <authorList>
            <person name="Venice F."/>
            <person name="Ghignone S."/>
            <person name="Salvioli di Fossalunga A."/>
            <person name="Amselem J."/>
            <person name="Novero M."/>
            <person name="Xianan X."/>
            <person name="Sedzielewska Toro K."/>
            <person name="Morin E."/>
            <person name="Lipzen A."/>
            <person name="Grigoriev I.V."/>
            <person name="Henrissat B."/>
            <person name="Martin F.M."/>
            <person name="Bonfante P."/>
        </authorList>
    </citation>
    <scope>NUCLEOTIDE SEQUENCE [LARGE SCALE GENOMIC DNA]</scope>
    <source>
        <strain evidence="8 9">BEG34</strain>
    </source>
</reference>
<evidence type="ECO:0000256" key="4">
    <source>
        <dbReference type="ARBA" id="ARBA00022989"/>
    </source>
</evidence>
<evidence type="ECO:0000256" key="5">
    <source>
        <dbReference type="ARBA" id="ARBA00023136"/>
    </source>
</evidence>
<dbReference type="Proteomes" id="UP000439903">
    <property type="component" value="Unassembled WGS sequence"/>
</dbReference>
<name>A0A8H3WT85_GIGMA</name>
<feature type="domain" description="Cardiolipin synthase N-terminal" evidence="7">
    <location>
        <begin position="19"/>
        <end position="61"/>
    </location>
</feature>
<evidence type="ECO:0000259" key="7">
    <source>
        <dbReference type="Pfam" id="PF13396"/>
    </source>
</evidence>
<evidence type="ECO:0000256" key="3">
    <source>
        <dbReference type="ARBA" id="ARBA00022692"/>
    </source>
</evidence>
<protein>
    <recommendedName>
        <fullName evidence="7">Cardiolipin synthase N-terminal domain-containing protein</fullName>
    </recommendedName>
</protein>
<keyword evidence="9" id="KW-1185">Reference proteome</keyword>
<dbReference type="Pfam" id="PF13396">
    <property type="entry name" value="PLDc_N"/>
    <property type="match status" value="1"/>
</dbReference>
<dbReference type="AlphaFoldDB" id="A0A8H3WT85"/>
<dbReference type="EMBL" id="WTPW01003456">
    <property type="protein sequence ID" value="KAF0342380.1"/>
    <property type="molecule type" value="Genomic_DNA"/>
</dbReference>
<feature type="transmembrane region" description="Helical" evidence="6">
    <location>
        <begin position="12"/>
        <end position="33"/>
    </location>
</feature>
<comment type="caution">
    <text evidence="8">The sequence shown here is derived from an EMBL/GenBank/DDBJ whole genome shotgun (WGS) entry which is preliminary data.</text>
</comment>
<accession>A0A8H3WT85</accession>
<evidence type="ECO:0000313" key="8">
    <source>
        <dbReference type="EMBL" id="KAF0342380.1"/>
    </source>
</evidence>
<feature type="transmembrane region" description="Helical" evidence="6">
    <location>
        <begin position="39"/>
        <end position="59"/>
    </location>
</feature>
<keyword evidence="3 6" id="KW-0812">Transmembrane</keyword>
<proteinExistence type="predicted"/>
<organism evidence="8 9">
    <name type="scientific">Gigaspora margarita</name>
    <dbReference type="NCBI Taxonomy" id="4874"/>
    <lineage>
        <taxon>Eukaryota</taxon>
        <taxon>Fungi</taxon>
        <taxon>Fungi incertae sedis</taxon>
        <taxon>Mucoromycota</taxon>
        <taxon>Glomeromycotina</taxon>
        <taxon>Glomeromycetes</taxon>
        <taxon>Diversisporales</taxon>
        <taxon>Gigasporaceae</taxon>
        <taxon>Gigaspora</taxon>
    </lineage>
</organism>
<evidence type="ECO:0000313" key="9">
    <source>
        <dbReference type="Proteomes" id="UP000439903"/>
    </source>
</evidence>
<keyword evidence="4 6" id="KW-1133">Transmembrane helix</keyword>
<evidence type="ECO:0000256" key="2">
    <source>
        <dbReference type="ARBA" id="ARBA00022475"/>
    </source>
</evidence>
<keyword evidence="2" id="KW-1003">Cell membrane</keyword>
<sequence length="72" mass="8116">MTDSLLKYTGGLVGLIVLVLDIIAIFEILQSARPVVHKLLWALLIICFPLLGLILYFLLSRRRDYGLYSALP</sequence>
<keyword evidence="5 6" id="KW-0472">Membrane</keyword>